<protein>
    <recommendedName>
        <fullName evidence="6">Class I SAM-dependent methyltransferase</fullName>
    </recommendedName>
</protein>
<dbReference type="Gene3D" id="3.40.50.150">
    <property type="entry name" value="Vaccinia Virus protein VP39"/>
    <property type="match status" value="1"/>
</dbReference>
<dbReference type="PANTHER" id="PTHR43464">
    <property type="entry name" value="METHYLTRANSFERASE"/>
    <property type="match status" value="1"/>
</dbReference>
<keyword evidence="1" id="KW-0489">Methyltransferase</keyword>
<dbReference type="PANTHER" id="PTHR43464:SF19">
    <property type="entry name" value="UBIQUINONE BIOSYNTHESIS O-METHYLTRANSFERASE, MITOCHONDRIAL"/>
    <property type="match status" value="1"/>
</dbReference>
<dbReference type="InterPro" id="IPR029063">
    <property type="entry name" value="SAM-dependent_MTases_sf"/>
</dbReference>
<keyword evidence="5" id="KW-1185">Reference proteome</keyword>
<dbReference type="RefSeq" id="WP_132984652.1">
    <property type="nucleotide sequence ID" value="NZ_BMME01000001.1"/>
</dbReference>
<proteinExistence type="predicted"/>
<dbReference type="EMBL" id="BMME01000001">
    <property type="protein sequence ID" value="GGK09034.1"/>
    <property type="molecule type" value="Genomic_DNA"/>
</dbReference>
<dbReference type="Pfam" id="PF05401">
    <property type="entry name" value="NodS"/>
    <property type="match status" value="1"/>
</dbReference>
<dbReference type="InterPro" id="IPR008715">
    <property type="entry name" value="SAM-MeTfrase_NodS-like"/>
</dbReference>
<name>A0ABQ2EF32_9GAMM</name>
<keyword evidence="3" id="KW-0949">S-adenosyl-L-methionine</keyword>
<dbReference type="SUPFAM" id="SSF53335">
    <property type="entry name" value="S-adenosyl-L-methionine-dependent methyltransferases"/>
    <property type="match status" value="1"/>
</dbReference>
<reference evidence="5" key="1">
    <citation type="journal article" date="2019" name="Int. J. Syst. Evol. Microbiol.">
        <title>The Global Catalogue of Microorganisms (GCM) 10K type strain sequencing project: providing services to taxonomists for standard genome sequencing and annotation.</title>
        <authorList>
            <consortium name="The Broad Institute Genomics Platform"/>
            <consortium name="The Broad Institute Genome Sequencing Center for Infectious Disease"/>
            <person name="Wu L."/>
            <person name="Ma J."/>
        </authorList>
    </citation>
    <scope>NUCLEOTIDE SEQUENCE [LARGE SCALE GENOMIC DNA]</scope>
    <source>
        <strain evidence="5">CGMCC 1.8985</strain>
    </source>
</reference>
<evidence type="ECO:0000313" key="4">
    <source>
        <dbReference type="EMBL" id="GGK09034.1"/>
    </source>
</evidence>
<evidence type="ECO:0000256" key="1">
    <source>
        <dbReference type="ARBA" id="ARBA00022603"/>
    </source>
</evidence>
<evidence type="ECO:0008006" key="6">
    <source>
        <dbReference type="Google" id="ProtNLM"/>
    </source>
</evidence>
<dbReference type="Proteomes" id="UP000599009">
    <property type="component" value="Unassembled WGS sequence"/>
</dbReference>
<sequence length="203" mass="23301">MSWFDAKLRKAVRRTWMKYAMRGVGGADDYERLDLAYRLGDPWNMESRLEQARFTATNALIARTFGRVGTLLEVGCGEGHQTRVLRELADEVYGIDVSPTAVERARERVRDAHFAATDIHGQPWGDRQARFDLVVACEVLYYIKDIPATLARMSHLGRVCMVTFFVPALVRVGPHLEEIPGLHKDWIQHEGETWMVCWWRNPG</sequence>
<keyword evidence="2" id="KW-0808">Transferase</keyword>
<comment type="caution">
    <text evidence="4">The sequence shown here is derived from an EMBL/GenBank/DDBJ whole genome shotgun (WGS) entry which is preliminary data.</text>
</comment>
<evidence type="ECO:0000256" key="3">
    <source>
        <dbReference type="ARBA" id="ARBA00022691"/>
    </source>
</evidence>
<accession>A0ABQ2EF32</accession>
<evidence type="ECO:0000256" key="2">
    <source>
        <dbReference type="ARBA" id="ARBA00022679"/>
    </source>
</evidence>
<evidence type="ECO:0000313" key="5">
    <source>
        <dbReference type="Proteomes" id="UP000599009"/>
    </source>
</evidence>
<dbReference type="CDD" id="cd02440">
    <property type="entry name" value="AdoMet_MTases"/>
    <property type="match status" value="1"/>
</dbReference>
<organism evidence="4 5">
    <name type="scientific">Luteimonas terricola</name>
    <dbReference type="NCBI Taxonomy" id="645597"/>
    <lineage>
        <taxon>Bacteria</taxon>
        <taxon>Pseudomonadati</taxon>
        <taxon>Pseudomonadota</taxon>
        <taxon>Gammaproteobacteria</taxon>
        <taxon>Lysobacterales</taxon>
        <taxon>Lysobacteraceae</taxon>
        <taxon>Luteimonas</taxon>
    </lineage>
</organism>
<gene>
    <name evidence="4" type="ORF">GCM10011394_18110</name>
</gene>